<accession>A0ABS2HKM5</accession>
<dbReference type="PIRSF" id="PIRSF028153">
    <property type="entry name" value="MSHA_biogenesis_protein_MshI"/>
    <property type="match status" value="1"/>
</dbReference>
<dbReference type="InterPro" id="IPR016871">
    <property type="entry name" value="MSHA_biogenesis_MshI"/>
</dbReference>
<comment type="caution">
    <text evidence="2">The sequence shown here is derived from an EMBL/GenBank/DDBJ whole genome shotgun (WGS) entry which is preliminary data.</text>
</comment>
<reference evidence="2 3" key="1">
    <citation type="submission" date="2021-02" db="EMBL/GenBank/DDBJ databases">
        <authorList>
            <person name="Park J.-S."/>
        </authorList>
    </citation>
    <scope>NUCLEOTIDE SEQUENCE [LARGE SCALE GENOMIC DNA]</scope>
    <source>
        <strain evidence="2 3">188UL20-2</strain>
    </source>
</reference>
<keyword evidence="1" id="KW-0472">Membrane</keyword>
<dbReference type="EMBL" id="JAFEUM010000007">
    <property type="protein sequence ID" value="MBM7038038.1"/>
    <property type="molecule type" value="Genomic_DNA"/>
</dbReference>
<keyword evidence="1" id="KW-1133">Transmembrane helix</keyword>
<evidence type="ECO:0000313" key="3">
    <source>
        <dbReference type="Proteomes" id="UP000809621"/>
    </source>
</evidence>
<gene>
    <name evidence="2" type="ORF">JQC93_16710</name>
</gene>
<keyword evidence="1" id="KW-0812">Transmembrane</keyword>
<dbReference type="InterPro" id="IPR043129">
    <property type="entry name" value="ATPase_NBD"/>
</dbReference>
<sequence length="483" mass="53502">MSKTFSQLKLFKRLSKSSATQGGVTFFVSKHVLYFTQQQDQQFSHNQVPVDGGDWGQALHNVLESIEVKGLSCIVVLGSEFYQAYQIDTPKIPKEEWPVALPFLLKDVIAERISDVVVDAVELPTKGKSQAYVYKKTQLELLKSACESQGLDLAQVIPENEVWAKVATQQDNFLLLHRAQKENFSVAAINDGHTVFQRGIRGVVAPLTSSPAGGLQFDSLALEVQRSVDYLSASFKQVHFNHLFVVCDEEDTPQLLEELNSRLSVNVATLPQEWESVGAVLTKTALLNQFAVNLYPEHLHPQKEVFTLATTLICLGVLSAAIAATTAYYSYQNTQIQKQWVSVKNQVSELTSEQARLQQKLSQHVATKSKLDAAERIEKDIEAKRVSLSAVGRFDETQRTGFSGVMSALANIDRDDIALGSIYISADKLSFEGLAKDPTSVPSWLKEFKQEVNLVGRSFESLNIGRNEEGVVTFKVDSKAGSK</sequence>
<dbReference type="RefSeq" id="WP_205159518.1">
    <property type="nucleotide sequence ID" value="NZ_JAFEUM010000007.1"/>
</dbReference>
<name>A0ABS2HKM5_9VIBR</name>
<dbReference type="SUPFAM" id="SSF53067">
    <property type="entry name" value="Actin-like ATPase domain"/>
    <property type="match status" value="1"/>
</dbReference>
<keyword evidence="3" id="KW-1185">Reference proteome</keyword>
<evidence type="ECO:0000313" key="2">
    <source>
        <dbReference type="EMBL" id="MBM7038038.1"/>
    </source>
</evidence>
<dbReference type="Proteomes" id="UP000809621">
    <property type="component" value="Unassembled WGS sequence"/>
</dbReference>
<protein>
    <recommendedName>
        <fullName evidence="4">MSHA biogenesis protein MshI</fullName>
    </recommendedName>
</protein>
<feature type="transmembrane region" description="Helical" evidence="1">
    <location>
        <begin position="305"/>
        <end position="329"/>
    </location>
</feature>
<organism evidence="2 3">
    <name type="scientific">Vibrio ulleungensis</name>
    <dbReference type="NCBI Taxonomy" id="2807619"/>
    <lineage>
        <taxon>Bacteria</taxon>
        <taxon>Pseudomonadati</taxon>
        <taxon>Pseudomonadota</taxon>
        <taxon>Gammaproteobacteria</taxon>
        <taxon>Vibrionales</taxon>
        <taxon>Vibrionaceae</taxon>
        <taxon>Vibrio</taxon>
    </lineage>
</organism>
<dbReference type="Gene3D" id="3.30.420.380">
    <property type="match status" value="1"/>
</dbReference>
<proteinExistence type="predicted"/>
<evidence type="ECO:0008006" key="4">
    <source>
        <dbReference type="Google" id="ProtNLM"/>
    </source>
</evidence>
<evidence type="ECO:0000256" key="1">
    <source>
        <dbReference type="SAM" id="Phobius"/>
    </source>
</evidence>